<sequence length="128" mass="14440">MPHPPLHYHAYGFVPCQFPIIQSSACFTHLAVHLPSLQGQHKITTPSNCHGQPSDKLFLSATHDNVLEEIPEEERDPDLTNHQLATLVKSLPCNTNKQKFNFALNKMTQKTRVTAVQKCQFNAWAPQV</sequence>
<dbReference type="WBParaSite" id="nRc.2.0.1.t33233-RA">
    <property type="protein sequence ID" value="nRc.2.0.1.t33233-RA"/>
    <property type="gene ID" value="nRc.2.0.1.g33233"/>
</dbReference>
<protein>
    <submittedName>
        <fullName evidence="2">Uncharacterized protein</fullName>
    </submittedName>
</protein>
<evidence type="ECO:0000313" key="2">
    <source>
        <dbReference type="WBParaSite" id="nRc.2.0.1.t33233-RA"/>
    </source>
</evidence>
<organism evidence="1 2">
    <name type="scientific">Romanomermis culicivorax</name>
    <name type="common">Nematode worm</name>
    <dbReference type="NCBI Taxonomy" id="13658"/>
    <lineage>
        <taxon>Eukaryota</taxon>
        <taxon>Metazoa</taxon>
        <taxon>Ecdysozoa</taxon>
        <taxon>Nematoda</taxon>
        <taxon>Enoplea</taxon>
        <taxon>Dorylaimia</taxon>
        <taxon>Mermithida</taxon>
        <taxon>Mermithoidea</taxon>
        <taxon>Mermithidae</taxon>
        <taxon>Romanomermis</taxon>
    </lineage>
</organism>
<accession>A0A915K4H4</accession>
<proteinExistence type="predicted"/>
<dbReference type="Proteomes" id="UP000887565">
    <property type="component" value="Unplaced"/>
</dbReference>
<reference evidence="2" key="1">
    <citation type="submission" date="2022-11" db="UniProtKB">
        <authorList>
            <consortium name="WormBaseParasite"/>
        </authorList>
    </citation>
    <scope>IDENTIFICATION</scope>
</reference>
<keyword evidence="1" id="KW-1185">Reference proteome</keyword>
<evidence type="ECO:0000313" key="1">
    <source>
        <dbReference type="Proteomes" id="UP000887565"/>
    </source>
</evidence>
<dbReference type="AlphaFoldDB" id="A0A915K4H4"/>
<name>A0A915K4H4_ROMCU</name>